<evidence type="ECO:0000313" key="1">
    <source>
        <dbReference type="EMBL" id="KAF2467357.1"/>
    </source>
</evidence>
<evidence type="ECO:0000313" key="2">
    <source>
        <dbReference type="Proteomes" id="UP000799755"/>
    </source>
</evidence>
<comment type="caution">
    <text evidence="1">The sequence shown here is derived from an EMBL/GenBank/DDBJ whole genome shotgun (WGS) entry which is preliminary data.</text>
</comment>
<reference evidence="1" key="1">
    <citation type="journal article" date="2020" name="Stud. Mycol.">
        <title>101 Dothideomycetes genomes: a test case for predicting lifestyles and emergence of pathogens.</title>
        <authorList>
            <person name="Haridas S."/>
            <person name="Albert R."/>
            <person name="Binder M."/>
            <person name="Bloem J."/>
            <person name="Labutti K."/>
            <person name="Salamov A."/>
            <person name="Andreopoulos B."/>
            <person name="Baker S."/>
            <person name="Barry K."/>
            <person name="Bills G."/>
            <person name="Bluhm B."/>
            <person name="Cannon C."/>
            <person name="Castanera R."/>
            <person name="Culley D."/>
            <person name="Daum C."/>
            <person name="Ezra D."/>
            <person name="Gonzalez J."/>
            <person name="Henrissat B."/>
            <person name="Kuo A."/>
            <person name="Liang C."/>
            <person name="Lipzen A."/>
            <person name="Lutzoni F."/>
            <person name="Magnuson J."/>
            <person name="Mondo S."/>
            <person name="Nolan M."/>
            <person name="Ohm R."/>
            <person name="Pangilinan J."/>
            <person name="Park H.-J."/>
            <person name="Ramirez L."/>
            <person name="Alfaro M."/>
            <person name="Sun H."/>
            <person name="Tritt A."/>
            <person name="Yoshinaga Y."/>
            <person name="Zwiers L.-H."/>
            <person name="Turgeon B."/>
            <person name="Goodwin S."/>
            <person name="Spatafora J."/>
            <person name="Crous P."/>
            <person name="Grigoriev I."/>
        </authorList>
    </citation>
    <scope>NUCLEOTIDE SEQUENCE</scope>
    <source>
        <strain evidence="1">ATCC 200398</strain>
    </source>
</reference>
<gene>
    <name evidence="1" type="ORF">BDR25DRAFT_317099</name>
</gene>
<dbReference type="EMBL" id="MU003521">
    <property type="protein sequence ID" value="KAF2467357.1"/>
    <property type="molecule type" value="Genomic_DNA"/>
</dbReference>
<accession>A0ACB6QKG7</accession>
<keyword evidence="2" id="KW-1185">Reference proteome</keyword>
<dbReference type="Proteomes" id="UP000799755">
    <property type="component" value="Unassembled WGS sequence"/>
</dbReference>
<organism evidence="1 2">
    <name type="scientific">Lindgomyces ingoldianus</name>
    <dbReference type="NCBI Taxonomy" id="673940"/>
    <lineage>
        <taxon>Eukaryota</taxon>
        <taxon>Fungi</taxon>
        <taxon>Dikarya</taxon>
        <taxon>Ascomycota</taxon>
        <taxon>Pezizomycotina</taxon>
        <taxon>Dothideomycetes</taxon>
        <taxon>Pleosporomycetidae</taxon>
        <taxon>Pleosporales</taxon>
        <taxon>Lindgomycetaceae</taxon>
        <taxon>Lindgomyces</taxon>
    </lineage>
</organism>
<sequence length="231" mass="25410">MYHLTSSLTDAQEGNLKTVGDNHNPDLKELQVLVEKYRKAAASISEKDKRKHIFSLLASSGEGETGRAGHEGFIGCEELTTAMHTVVLDTDNGRLQRRTGCSFLSLSIDSFIADTPGLNDANKPDFGLLLDLADSLEITFRAQAWCLGLLQEDLVEGQGQQLKEDFFKEKFEKDSRTRRFDGAQEAAMAALAELVGSRVGPDVQKALVEKQRPLGEIVIGAELQCNVTREK</sequence>
<protein>
    <submittedName>
        <fullName evidence="1">Uncharacterized protein</fullName>
    </submittedName>
</protein>
<name>A0ACB6QKG7_9PLEO</name>
<proteinExistence type="predicted"/>